<keyword evidence="8" id="KW-1185">Reference proteome</keyword>
<dbReference type="Pfam" id="PF00578">
    <property type="entry name" value="AhpC-TSA"/>
    <property type="match status" value="1"/>
</dbReference>
<dbReference type="Gene3D" id="3.40.30.10">
    <property type="entry name" value="Glutaredoxin"/>
    <property type="match status" value="1"/>
</dbReference>
<keyword evidence="4" id="KW-1015">Disulfide bond</keyword>
<feature type="domain" description="Thioredoxin" evidence="6">
    <location>
        <begin position="54"/>
        <end position="194"/>
    </location>
</feature>
<keyword evidence="2" id="KW-0201">Cytochrome c-type biogenesis</keyword>
<keyword evidence="3" id="KW-0735">Signal-anchor</keyword>
<dbReference type="PANTHER" id="PTHR42852">
    <property type="entry name" value="THIOL:DISULFIDE INTERCHANGE PROTEIN DSBE"/>
    <property type="match status" value="1"/>
</dbReference>
<name>A0ABW4TPG0_9ACTN</name>
<accession>A0ABW4TPG0</accession>
<evidence type="ECO:0000313" key="7">
    <source>
        <dbReference type="EMBL" id="MFD1947389.1"/>
    </source>
</evidence>
<dbReference type="Proteomes" id="UP001597351">
    <property type="component" value="Unassembled WGS sequence"/>
</dbReference>
<dbReference type="EMBL" id="JBHUGD010000003">
    <property type="protein sequence ID" value="MFD1947389.1"/>
    <property type="molecule type" value="Genomic_DNA"/>
</dbReference>
<dbReference type="InterPro" id="IPR017937">
    <property type="entry name" value="Thioredoxin_CS"/>
</dbReference>
<reference evidence="8" key="1">
    <citation type="journal article" date="2019" name="Int. J. Syst. Evol. Microbiol.">
        <title>The Global Catalogue of Microorganisms (GCM) 10K type strain sequencing project: providing services to taxonomists for standard genome sequencing and annotation.</title>
        <authorList>
            <consortium name="The Broad Institute Genomics Platform"/>
            <consortium name="The Broad Institute Genome Sequencing Center for Infectious Disease"/>
            <person name="Wu L."/>
            <person name="Ma J."/>
        </authorList>
    </citation>
    <scope>NUCLEOTIDE SEQUENCE [LARGE SCALE GENOMIC DNA]</scope>
    <source>
        <strain evidence="8">CGMCC 1.12477</strain>
    </source>
</reference>
<gene>
    <name evidence="7" type="ORF">ACFSDE_11360</name>
</gene>
<dbReference type="SUPFAM" id="SSF52833">
    <property type="entry name" value="Thioredoxin-like"/>
    <property type="match status" value="1"/>
</dbReference>
<evidence type="ECO:0000313" key="8">
    <source>
        <dbReference type="Proteomes" id="UP001597351"/>
    </source>
</evidence>
<dbReference type="CDD" id="cd02966">
    <property type="entry name" value="TlpA_like_family"/>
    <property type="match status" value="1"/>
</dbReference>
<dbReference type="PROSITE" id="PS51257">
    <property type="entry name" value="PROKAR_LIPOPROTEIN"/>
    <property type="match status" value="1"/>
</dbReference>
<dbReference type="PROSITE" id="PS00194">
    <property type="entry name" value="THIOREDOXIN_1"/>
    <property type="match status" value="1"/>
</dbReference>
<evidence type="ECO:0000259" key="6">
    <source>
        <dbReference type="PROSITE" id="PS51352"/>
    </source>
</evidence>
<dbReference type="PANTHER" id="PTHR42852:SF6">
    <property type="entry name" value="THIOL:DISULFIDE INTERCHANGE PROTEIN DSBE"/>
    <property type="match status" value="1"/>
</dbReference>
<evidence type="ECO:0000256" key="5">
    <source>
        <dbReference type="ARBA" id="ARBA00023284"/>
    </source>
</evidence>
<evidence type="ECO:0000256" key="1">
    <source>
        <dbReference type="ARBA" id="ARBA00004196"/>
    </source>
</evidence>
<comment type="subcellular location">
    <subcellularLocation>
        <location evidence="1">Cell envelope</location>
    </subcellularLocation>
</comment>
<organism evidence="7 8">
    <name type="scientific">Nocardioides aestuarii</name>
    <dbReference type="NCBI Taxonomy" id="252231"/>
    <lineage>
        <taxon>Bacteria</taxon>
        <taxon>Bacillati</taxon>
        <taxon>Actinomycetota</taxon>
        <taxon>Actinomycetes</taxon>
        <taxon>Propionibacteriales</taxon>
        <taxon>Nocardioidaceae</taxon>
        <taxon>Nocardioides</taxon>
    </lineage>
</organism>
<dbReference type="InterPro" id="IPR000866">
    <property type="entry name" value="AhpC/TSA"/>
</dbReference>
<dbReference type="InterPro" id="IPR036249">
    <property type="entry name" value="Thioredoxin-like_sf"/>
</dbReference>
<proteinExistence type="predicted"/>
<dbReference type="InterPro" id="IPR050553">
    <property type="entry name" value="Thioredoxin_ResA/DsbE_sf"/>
</dbReference>
<dbReference type="PROSITE" id="PS51352">
    <property type="entry name" value="THIOREDOXIN_2"/>
    <property type="match status" value="1"/>
</dbReference>
<sequence length="197" mass="20671">MRLGLPLALATTLLVLTGCSTPPPGEARIDVDTPELRLAKDRAGVEPCPEVAADPVDGGLPDVTLPCFGGGPDVALSGLRGPMVVNLWASWCGPCRQEMPVLQDFHERYGDEVPILGVDWQDAQTAGAMDLVADSGVTYPLLADPQNLLEGAGPFRSIGLPTTAYVAADGTVTLVAGEIESLDELRDEVRDRLGVAL</sequence>
<evidence type="ECO:0000256" key="3">
    <source>
        <dbReference type="ARBA" id="ARBA00022968"/>
    </source>
</evidence>
<protein>
    <submittedName>
        <fullName evidence="7">TlpA family protein disulfide reductase</fullName>
    </submittedName>
</protein>
<keyword evidence="3" id="KW-0812">Transmembrane</keyword>
<evidence type="ECO:0000256" key="4">
    <source>
        <dbReference type="ARBA" id="ARBA00023157"/>
    </source>
</evidence>
<keyword evidence="5" id="KW-0676">Redox-active center</keyword>
<evidence type="ECO:0000256" key="2">
    <source>
        <dbReference type="ARBA" id="ARBA00022748"/>
    </source>
</evidence>
<comment type="caution">
    <text evidence="7">The sequence shown here is derived from an EMBL/GenBank/DDBJ whole genome shotgun (WGS) entry which is preliminary data.</text>
</comment>
<dbReference type="RefSeq" id="WP_343918442.1">
    <property type="nucleotide sequence ID" value="NZ_BAAAJT010000002.1"/>
</dbReference>
<dbReference type="InterPro" id="IPR013766">
    <property type="entry name" value="Thioredoxin_domain"/>
</dbReference>